<evidence type="ECO:0000313" key="1">
    <source>
        <dbReference type="EMBL" id="PSR28925.1"/>
    </source>
</evidence>
<dbReference type="AlphaFoldDB" id="A0A2T2X357"/>
<organism evidence="1 2">
    <name type="scientific">Sulfobacillus benefaciens</name>
    <dbReference type="NCBI Taxonomy" id="453960"/>
    <lineage>
        <taxon>Bacteria</taxon>
        <taxon>Bacillati</taxon>
        <taxon>Bacillota</taxon>
        <taxon>Clostridia</taxon>
        <taxon>Eubacteriales</taxon>
        <taxon>Clostridiales Family XVII. Incertae Sedis</taxon>
        <taxon>Sulfobacillus</taxon>
    </lineage>
</organism>
<proteinExistence type="predicted"/>
<accession>A0A2T2X357</accession>
<name>A0A2T2X357_9FIRM</name>
<gene>
    <name evidence="1" type="ORF">C7B46_18825</name>
</gene>
<reference evidence="1 2" key="1">
    <citation type="journal article" date="2014" name="BMC Genomics">
        <title>Comparison of environmental and isolate Sulfobacillus genomes reveals diverse carbon, sulfur, nitrogen, and hydrogen metabolisms.</title>
        <authorList>
            <person name="Justice N.B."/>
            <person name="Norman A."/>
            <person name="Brown C.T."/>
            <person name="Singh A."/>
            <person name="Thomas B.C."/>
            <person name="Banfield J.F."/>
        </authorList>
    </citation>
    <scope>NUCLEOTIDE SEQUENCE [LARGE SCALE GENOMIC DNA]</scope>
    <source>
        <strain evidence="1">AMDSBA4</strain>
    </source>
</reference>
<sequence>MKNVEWTLDGHLLTIRIDLTQEFGPSSSGKTTIIASTEGNVAVGPGREEKIGLNVYRPRKGKAGTGSS</sequence>
<dbReference type="EMBL" id="PXYW01000093">
    <property type="protein sequence ID" value="PSR28925.1"/>
    <property type="molecule type" value="Genomic_DNA"/>
</dbReference>
<comment type="caution">
    <text evidence="1">The sequence shown here is derived from an EMBL/GenBank/DDBJ whole genome shotgun (WGS) entry which is preliminary data.</text>
</comment>
<protein>
    <submittedName>
        <fullName evidence="1">Uncharacterized protein</fullName>
    </submittedName>
</protein>
<dbReference type="Proteomes" id="UP000242972">
    <property type="component" value="Unassembled WGS sequence"/>
</dbReference>
<evidence type="ECO:0000313" key="2">
    <source>
        <dbReference type="Proteomes" id="UP000242972"/>
    </source>
</evidence>